<protein>
    <submittedName>
        <fullName evidence="2">Uncharacterized protein</fullName>
    </submittedName>
</protein>
<feature type="region of interest" description="Disordered" evidence="1">
    <location>
        <begin position="29"/>
        <end position="48"/>
    </location>
</feature>
<proteinExistence type="predicted"/>
<evidence type="ECO:0000313" key="3">
    <source>
        <dbReference type="Proteomes" id="UP000281553"/>
    </source>
</evidence>
<gene>
    <name evidence="2" type="ORF">DILT_LOCUS7693</name>
</gene>
<accession>A0A3P7NTU4</accession>
<dbReference type="Proteomes" id="UP000281553">
    <property type="component" value="Unassembled WGS sequence"/>
</dbReference>
<dbReference type="EMBL" id="UYRU01052428">
    <property type="protein sequence ID" value="VDN11862.1"/>
    <property type="molecule type" value="Genomic_DNA"/>
</dbReference>
<keyword evidence="3" id="KW-1185">Reference proteome</keyword>
<organism evidence="2 3">
    <name type="scientific">Dibothriocephalus latus</name>
    <name type="common">Fish tapeworm</name>
    <name type="synonym">Diphyllobothrium latum</name>
    <dbReference type="NCBI Taxonomy" id="60516"/>
    <lineage>
        <taxon>Eukaryota</taxon>
        <taxon>Metazoa</taxon>
        <taxon>Spiralia</taxon>
        <taxon>Lophotrochozoa</taxon>
        <taxon>Platyhelminthes</taxon>
        <taxon>Cestoda</taxon>
        <taxon>Eucestoda</taxon>
        <taxon>Diphyllobothriidea</taxon>
        <taxon>Diphyllobothriidae</taxon>
        <taxon>Dibothriocephalus</taxon>
    </lineage>
</organism>
<name>A0A3P7NTU4_DIBLA</name>
<evidence type="ECO:0000256" key="1">
    <source>
        <dbReference type="SAM" id="MobiDB-lite"/>
    </source>
</evidence>
<dbReference type="AlphaFoldDB" id="A0A3P7NTU4"/>
<evidence type="ECO:0000313" key="2">
    <source>
        <dbReference type="EMBL" id="VDN11862.1"/>
    </source>
</evidence>
<sequence length="48" mass="5197">MTSPLTSNPMAMPCVNSGVCRRPDCTRECETTSLSPLPPSQSPSLPYR</sequence>
<reference evidence="2 3" key="1">
    <citation type="submission" date="2018-11" db="EMBL/GenBank/DDBJ databases">
        <authorList>
            <consortium name="Pathogen Informatics"/>
        </authorList>
    </citation>
    <scope>NUCLEOTIDE SEQUENCE [LARGE SCALE GENOMIC DNA]</scope>
</reference>